<protein>
    <submittedName>
        <fullName evidence="2">Uncharacterized protein</fullName>
    </submittedName>
</protein>
<feature type="compositionally biased region" description="Basic residues" evidence="1">
    <location>
        <begin position="7"/>
        <end position="24"/>
    </location>
</feature>
<feature type="region of interest" description="Disordered" evidence="1">
    <location>
        <begin position="1"/>
        <end position="86"/>
    </location>
</feature>
<keyword evidence="3" id="KW-1185">Reference proteome</keyword>
<organism evidence="2 3">
    <name type="scientific">Colletotrichum cuscutae</name>
    <dbReference type="NCBI Taxonomy" id="1209917"/>
    <lineage>
        <taxon>Eukaryota</taxon>
        <taxon>Fungi</taxon>
        <taxon>Dikarya</taxon>
        <taxon>Ascomycota</taxon>
        <taxon>Pezizomycotina</taxon>
        <taxon>Sordariomycetes</taxon>
        <taxon>Hypocreomycetidae</taxon>
        <taxon>Glomerellales</taxon>
        <taxon>Glomerellaceae</taxon>
        <taxon>Colletotrichum</taxon>
        <taxon>Colletotrichum acutatum species complex</taxon>
    </lineage>
</organism>
<evidence type="ECO:0000313" key="2">
    <source>
        <dbReference type="EMBL" id="KAK1450810.1"/>
    </source>
</evidence>
<name>A0AAI9XIJ9_9PEZI</name>
<accession>A0AAI9XIJ9</accession>
<evidence type="ECO:0000256" key="1">
    <source>
        <dbReference type="SAM" id="MobiDB-lite"/>
    </source>
</evidence>
<dbReference type="AlphaFoldDB" id="A0AAI9XIJ9"/>
<comment type="caution">
    <text evidence="2">The sequence shown here is derived from an EMBL/GenBank/DDBJ whole genome shotgun (WGS) entry which is preliminary data.</text>
</comment>
<dbReference type="EMBL" id="MPDP01000304">
    <property type="protein sequence ID" value="KAK1450810.1"/>
    <property type="molecule type" value="Genomic_DNA"/>
</dbReference>
<feature type="compositionally biased region" description="Low complexity" evidence="1">
    <location>
        <begin position="25"/>
        <end position="35"/>
    </location>
</feature>
<gene>
    <name evidence="2" type="ORF">CCUS01_02269</name>
</gene>
<reference evidence="2" key="1">
    <citation type="submission" date="2016-11" db="EMBL/GenBank/DDBJ databases">
        <title>The genome sequence of Colletotrichum cuscutae.</title>
        <authorList>
            <person name="Baroncelli R."/>
        </authorList>
    </citation>
    <scope>NUCLEOTIDE SEQUENCE</scope>
    <source>
        <strain evidence="2">IMI 304802</strain>
    </source>
</reference>
<sequence>MLDCRRVHPRRPGPRARRCTRSPRPRSSLRNQLRPGALGVRLSIHHPRPQLRSSHARRRRRSALRAHDTVAAQRRRRIHHGIQVSL</sequence>
<feature type="compositionally biased region" description="Basic residues" evidence="1">
    <location>
        <begin position="43"/>
        <end position="64"/>
    </location>
</feature>
<dbReference type="Proteomes" id="UP001239213">
    <property type="component" value="Unassembled WGS sequence"/>
</dbReference>
<proteinExistence type="predicted"/>
<evidence type="ECO:0000313" key="3">
    <source>
        <dbReference type="Proteomes" id="UP001239213"/>
    </source>
</evidence>